<evidence type="ECO:0000313" key="5">
    <source>
        <dbReference type="Proteomes" id="UP001165366"/>
    </source>
</evidence>
<dbReference type="InterPro" id="IPR036291">
    <property type="entry name" value="NAD(P)-bd_dom_sf"/>
</dbReference>
<dbReference type="Proteomes" id="UP001165366">
    <property type="component" value="Unassembled WGS sequence"/>
</dbReference>
<keyword evidence="2" id="KW-0560">Oxidoreductase</keyword>
<dbReference type="PRINTS" id="PR00080">
    <property type="entry name" value="SDRFAMILY"/>
</dbReference>
<dbReference type="PANTHER" id="PTHR24322">
    <property type="entry name" value="PKSB"/>
    <property type="match status" value="1"/>
</dbReference>
<evidence type="ECO:0000256" key="1">
    <source>
        <dbReference type="ARBA" id="ARBA00006484"/>
    </source>
</evidence>
<dbReference type="EMBL" id="JAKLWS010000001">
    <property type="protein sequence ID" value="MCG2587120.1"/>
    <property type="molecule type" value="Genomic_DNA"/>
</dbReference>
<dbReference type="PANTHER" id="PTHR24322:SF736">
    <property type="entry name" value="RETINOL DEHYDROGENASE 10"/>
    <property type="match status" value="1"/>
</dbReference>
<keyword evidence="5" id="KW-1185">Reference proteome</keyword>
<proteinExistence type="inferred from homology"/>
<reference evidence="4" key="2">
    <citation type="submission" date="2024-05" db="EMBL/GenBank/DDBJ databases">
        <title>Rhodohalobacter halophilus gen. nov., sp. nov., a moderately halophilic member of the family Balneolaceae.</title>
        <authorList>
            <person name="Xia J."/>
        </authorList>
    </citation>
    <scope>NUCLEOTIDE SEQUENCE</scope>
    <source>
        <strain evidence="4">WB101</strain>
    </source>
</reference>
<comment type="caution">
    <text evidence="4">The sequence shown here is derived from an EMBL/GenBank/DDBJ whole genome shotgun (WGS) entry which is preliminary data.</text>
</comment>
<dbReference type="SUPFAM" id="SSF51735">
    <property type="entry name" value="NAD(P)-binding Rossmann-fold domains"/>
    <property type="match status" value="1"/>
</dbReference>
<protein>
    <submittedName>
        <fullName evidence="4">SDR family NAD(P)-dependent oxidoreductase</fullName>
    </submittedName>
</protein>
<accession>A0ABS9K8E0</accession>
<comment type="similarity">
    <text evidence="1 3">Belongs to the short-chain dehydrogenases/reductases (SDR) family.</text>
</comment>
<evidence type="ECO:0000256" key="3">
    <source>
        <dbReference type="RuleBase" id="RU000363"/>
    </source>
</evidence>
<evidence type="ECO:0000313" key="4">
    <source>
        <dbReference type="EMBL" id="MCG2587120.1"/>
    </source>
</evidence>
<sequence length="271" mass="30298">MMDYYQHKTILITGAASGIGKRFAERVSGVPGVTLILWDLNADSLNETADDLMENCKVDRSIIDITDANRVELEAERLIKQNLTPDIILNCAGIVTGKLFQEYRYHEIDKTLRVNVSGSMFVVRAFINRMIERGSGHIVNLASASGYIGNPRMSVYAASKWAVLGWSDSLYLEMKQNHTGIDITTVIPSYIDTGMFEGVKAPLLTPILKTEDIVNRMLKGIAKRKRSIKAPFMVRLTPVLKGILPASFFDWIAGRIFGVYQTMDSFKGRNN</sequence>
<dbReference type="RefSeq" id="WP_237851966.1">
    <property type="nucleotide sequence ID" value="NZ_JAKLWS010000001.1"/>
</dbReference>
<organism evidence="4 5">
    <name type="scientific">Rhodohalobacter sulfatireducens</name>
    <dbReference type="NCBI Taxonomy" id="2911366"/>
    <lineage>
        <taxon>Bacteria</taxon>
        <taxon>Pseudomonadati</taxon>
        <taxon>Balneolota</taxon>
        <taxon>Balneolia</taxon>
        <taxon>Balneolales</taxon>
        <taxon>Balneolaceae</taxon>
        <taxon>Rhodohalobacter</taxon>
    </lineage>
</organism>
<dbReference type="Gene3D" id="3.40.50.720">
    <property type="entry name" value="NAD(P)-binding Rossmann-like Domain"/>
    <property type="match status" value="1"/>
</dbReference>
<dbReference type="Pfam" id="PF00106">
    <property type="entry name" value="adh_short"/>
    <property type="match status" value="1"/>
</dbReference>
<reference evidence="4" key="1">
    <citation type="submission" date="2022-01" db="EMBL/GenBank/DDBJ databases">
        <authorList>
            <person name="Wang Y."/>
        </authorList>
    </citation>
    <scope>NUCLEOTIDE SEQUENCE</scope>
    <source>
        <strain evidence="4">WB101</strain>
    </source>
</reference>
<dbReference type="PRINTS" id="PR00081">
    <property type="entry name" value="GDHRDH"/>
</dbReference>
<name>A0ABS9K8E0_9BACT</name>
<evidence type="ECO:0000256" key="2">
    <source>
        <dbReference type="ARBA" id="ARBA00023002"/>
    </source>
</evidence>
<dbReference type="InterPro" id="IPR002347">
    <property type="entry name" value="SDR_fam"/>
</dbReference>
<gene>
    <name evidence="4" type="ORF">L6773_00985</name>
</gene>